<dbReference type="Proteomes" id="UP001162001">
    <property type="component" value="Segment"/>
</dbReference>
<evidence type="ECO:0000313" key="2">
    <source>
        <dbReference type="Proteomes" id="UP001162001"/>
    </source>
</evidence>
<dbReference type="EMBL" id="MT418680">
    <property type="protein sequence ID" value="QKF94340.1"/>
    <property type="molecule type" value="Genomic_DNA"/>
</dbReference>
<reference evidence="1 2" key="1">
    <citation type="submission" date="2020-04" db="EMBL/GenBank/DDBJ databases">
        <title>Advantages and limits of metagenomic assembly and binning of a giant virus.</title>
        <authorList>
            <person name="Schulz F."/>
            <person name="Andreani J."/>
            <person name="Francis R."/>
            <person name="Boudjemaa H."/>
            <person name="Bou Khalil J.Y."/>
            <person name="Lee J."/>
            <person name="La Scola B."/>
            <person name="Woyke T."/>
        </authorList>
    </citation>
    <scope>NUCLEOTIDE SEQUENCE [LARGE SCALE GENOMIC DNA]</scope>
    <source>
        <strain evidence="1 2">FV1/VV64</strain>
    </source>
</reference>
<sequence>MGKTKRLYKHSGHRTHLKRYVRKQQRMHIRNKLNELLDSDDHLGGIESYDYVAHSKCCHGCDGWQYHPSISRKLKSIQRTVKLEYLNDCDIECRLTKDGKAISVTID</sequence>
<name>A0A7D3QXB3_9VIRU</name>
<accession>A0A7D3QXB3</accession>
<gene>
    <name evidence="1" type="ORF">Fadolivirus_1_882</name>
</gene>
<protein>
    <submittedName>
        <fullName evidence="1">Uncharacterized protein</fullName>
    </submittedName>
</protein>
<evidence type="ECO:0000313" key="1">
    <source>
        <dbReference type="EMBL" id="QKF94340.1"/>
    </source>
</evidence>
<proteinExistence type="predicted"/>
<keyword evidence="2" id="KW-1185">Reference proteome</keyword>
<organism evidence="1 2">
    <name type="scientific">Fadolivirus FV1/VV64</name>
    <dbReference type="NCBI Taxonomy" id="3070911"/>
    <lineage>
        <taxon>Viruses</taxon>
        <taxon>Varidnaviria</taxon>
        <taxon>Bamfordvirae</taxon>
        <taxon>Nucleocytoviricota</taxon>
        <taxon>Megaviricetes</taxon>
        <taxon>Imitervirales</taxon>
        <taxon>Mimiviridae</taxon>
        <taxon>Klosneuvirinae</taxon>
        <taxon>Fadolivirus</taxon>
        <taxon>Fadolivirus algeromassiliense</taxon>
    </lineage>
</organism>